<evidence type="ECO:0000313" key="9">
    <source>
        <dbReference type="EMBL" id="RGW63352.1"/>
    </source>
</evidence>
<dbReference type="PROSITE" id="PS01229">
    <property type="entry name" value="COF_2"/>
    <property type="match status" value="1"/>
</dbReference>
<dbReference type="SFLD" id="SFLDS00003">
    <property type="entry name" value="Haloacid_Dehalogenase"/>
    <property type="match status" value="1"/>
</dbReference>
<dbReference type="InterPro" id="IPR006379">
    <property type="entry name" value="HAD-SF_hydro_IIB"/>
</dbReference>
<evidence type="ECO:0000313" key="20">
    <source>
        <dbReference type="Proteomes" id="UP000286077"/>
    </source>
</evidence>
<dbReference type="Proteomes" id="UP000286077">
    <property type="component" value="Unassembled WGS sequence"/>
</dbReference>
<dbReference type="Pfam" id="PF08282">
    <property type="entry name" value="Hydrolase_3"/>
    <property type="match status" value="1"/>
</dbReference>
<evidence type="ECO:0000313" key="12">
    <source>
        <dbReference type="EMBL" id="RHL34596.1"/>
    </source>
</evidence>
<reference evidence="13 14" key="1">
    <citation type="submission" date="2018-08" db="EMBL/GenBank/DDBJ databases">
        <title>A genome reference for cultivated species of the human gut microbiota.</title>
        <authorList>
            <person name="Zou Y."/>
            <person name="Xue W."/>
            <person name="Luo G."/>
        </authorList>
    </citation>
    <scope>NUCLEOTIDE SEQUENCE [LARGE SCALE GENOMIC DNA]</scope>
    <source>
        <strain evidence="10 19">AF10-17</strain>
        <strain evidence="9 20">AF11-14</strain>
        <strain evidence="8 16">AF12-50</strain>
        <strain evidence="7 18">AF15-25</strain>
        <strain evidence="12 15">AF38-11</strain>
        <strain evidence="11 17">AM16-54</strain>
        <strain evidence="6 14">OM06-11</strain>
        <strain evidence="5 13">TF06-40</strain>
    </source>
</reference>
<protein>
    <submittedName>
        <fullName evidence="2">Cof-type HAD-IIB family hydrolase</fullName>
    </submittedName>
</protein>
<dbReference type="InterPro" id="IPR023214">
    <property type="entry name" value="HAD_sf"/>
</dbReference>
<evidence type="ECO:0000313" key="21">
    <source>
        <dbReference type="Proteomes" id="UP000406735"/>
    </source>
</evidence>
<dbReference type="Proteomes" id="UP000283672">
    <property type="component" value="Unassembled WGS sequence"/>
</dbReference>
<evidence type="ECO:0000313" key="22">
    <source>
        <dbReference type="Proteomes" id="UP000421408"/>
    </source>
</evidence>
<name>A0A3E5AGV1_9BACT</name>
<dbReference type="EMBL" id="QSSA01000002">
    <property type="protein sequence ID" value="RGL64163.1"/>
    <property type="molecule type" value="Genomic_DNA"/>
</dbReference>
<dbReference type="EMBL" id="QSAG01000016">
    <property type="protein sequence ID" value="RGW42430.1"/>
    <property type="molecule type" value="Genomic_DNA"/>
</dbReference>
<evidence type="ECO:0000313" key="3">
    <source>
        <dbReference type="EMBL" id="MQN76534.1"/>
    </source>
</evidence>
<dbReference type="Proteomes" id="UP000283785">
    <property type="component" value="Unassembled WGS sequence"/>
</dbReference>
<dbReference type="SUPFAM" id="SSF56784">
    <property type="entry name" value="HAD-like"/>
    <property type="match status" value="1"/>
</dbReference>
<dbReference type="Proteomes" id="UP000406735">
    <property type="component" value="Unassembled WGS sequence"/>
</dbReference>
<dbReference type="RefSeq" id="WP_006848028.1">
    <property type="nucleotide sequence ID" value="NZ_CATKVX010000001.1"/>
</dbReference>
<dbReference type="InterPro" id="IPR000150">
    <property type="entry name" value="Cof"/>
</dbReference>
<evidence type="ECO:0000313" key="11">
    <source>
        <dbReference type="EMBL" id="RHH84538.1"/>
    </source>
</evidence>
<dbReference type="EMBL" id="QRYP01000052">
    <property type="protein sequence ID" value="RGU91267.1"/>
    <property type="molecule type" value="Genomic_DNA"/>
</dbReference>
<keyword evidence="2" id="KW-0378">Hydrolase</keyword>
<dbReference type="GO" id="GO:0005829">
    <property type="term" value="C:cytosol"/>
    <property type="evidence" value="ECO:0007669"/>
    <property type="project" value="TreeGrafter"/>
</dbReference>
<dbReference type="EMBL" id="VZCY01000100">
    <property type="protein sequence ID" value="MQN10687.1"/>
    <property type="molecule type" value="Genomic_DNA"/>
</dbReference>
<evidence type="ECO:0000313" key="13">
    <source>
        <dbReference type="Proteomes" id="UP000261187"/>
    </source>
</evidence>
<evidence type="ECO:0000313" key="6">
    <source>
        <dbReference type="EMBL" id="RGN11703.1"/>
    </source>
</evidence>
<evidence type="ECO:0000313" key="7">
    <source>
        <dbReference type="EMBL" id="RGU91267.1"/>
    </source>
</evidence>
<dbReference type="EMBL" id="JAPDVH010000001">
    <property type="protein sequence ID" value="MCW4156207.1"/>
    <property type="molecule type" value="Genomic_DNA"/>
</dbReference>
<evidence type="ECO:0000313" key="18">
    <source>
        <dbReference type="Proteomes" id="UP000285236"/>
    </source>
</evidence>
<dbReference type="CDD" id="cd07516">
    <property type="entry name" value="HAD_Pase"/>
    <property type="match status" value="1"/>
</dbReference>
<reference evidence="1" key="3">
    <citation type="submission" date="2022-11" db="EMBL/GenBank/DDBJ databases">
        <title>Genomic repertoires linked with pathogenic potency of arthritogenic Prevotella copri isolated from the gut of rheumatoid arthritis patients.</title>
        <authorList>
            <person name="Nii T."/>
            <person name="Maeda Y."/>
            <person name="Motooka D."/>
            <person name="Naito M."/>
            <person name="Matsumoto Y."/>
            <person name="Ogawa T."/>
            <person name="Oguro-Igashira E."/>
            <person name="Kishikawa T."/>
            <person name="Yamashita M."/>
            <person name="Koizumi S."/>
            <person name="Kurakawa T."/>
            <person name="Okumura R."/>
            <person name="Kayama H."/>
            <person name="Murakami M."/>
            <person name="Sakaguchi T."/>
            <person name="Das B."/>
            <person name="Nakamura S."/>
            <person name="Okada Y."/>
            <person name="Kumanogoh A."/>
            <person name="Takeda K."/>
        </authorList>
    </citation>
    <scope>NUCLEOTIDE SEQUENCE</scope>
    <source>
        <strain evidence="1">H012_8</strain>
    </source>
</reference>
<proteinExistence type="predicted"/>
<dbReference type="EMBL" id="VZBZ01000008">
    <property type="protein sequence ID" value="MQN76534.1"/>
    <property type="molecule type" value="Genomic_DNA"/>
</dbReference>
<evidence type="ECO:0000313" key="23">
    <source>
        <dbReference type="Proteomes" id="UP000423156"/>
    </source>
</evidence>
<dbReference type="Gene3D" id="3.40.50.1000">
    <property type="entry name" value="HAD superfamily/HAD-like"/>
    <property type="match status" value="1"/>
</dbReference>
<dbReference type="EMBL" id="QSAQ01000061">
    <property type="protein sequence ID" value="RGW63352.1"/>
    <property type="molecule type" value="Genomic_DNA"/>
</dbReference>
<dbReference type="EMBL" id="QRKB01000003">
    <property type="protein sequence ID" value="RHH84538.1"/>
    <property type="molecule type" value="Genomic_DNA"/>
</dbReference>
<dbReference type="Proteomes" id="UP001209168">
    <property type="component" value="Unassembled WGS sequence"/>
</dbReference>
<dbReference type="GeneID" id="69848121"/>
<evidence type="ECO:0000313" key="1">
    <source>
        <dbReference type="EMBL" id="MCW4156207.1"/>
    </source>
</evidence>
<dbReference type="EMBL" id="QSUC01000005">
    <property type="protein sequence ID" value="RGN11703.1"/>
    <property type="molecule type" value="Genomic_DNA"/>
</dbReference>
<evidence type="ECO:0000313" key="14">
    <source>
        <dbReference type="Proteomes" id="UP000261245"/>
    </source>
</evidence>
<dbReference type="Proteomes" id="UP000285776">
    <property type="component" value="Unassembled WGS sequence"/>
</dbReference>
<reference evidence="21 22" key="2">
    <citation type="submission" date="2019-09" db="EMBL/GenBank/DDBJ databases">
        <title>Distinct polysaccharide growth profiles of human intestinal Prevotella copri isolates.</title>
        <authorList>
            <person name="Fehlner-Peach H."/>
            <person name="Magnabosco C."/>
            <person name="Raghavan V."/>
            <person name="Scher J.U."/>
            <person name="Tett A."/>
            <person name="Cox L.M."/>
            <person name="Gottsegen C."/>
            <person name="Watters A."/>
            <person name="Wiltshire- Gordon J.D."/>
            <person name="Segata N."/>
            <person name="Bonneau R."/>
            <person name="Littman D.R."/>
        </authorList>
    </citation>
    <scope>NUCLEOTIDE SEQUENCE [LARGE SCALE GENOMIC DNA]</scope>
    <source>
        <strain evidence="3 23">BU41712</strain>
        <strain evidence="4">IAA108</strain>
        <strain evidence="22">iAA108</strain>
        <strain evidence="2">IK21513</strain>
        <strain evidence="21">iK21513</strain>
    </source>
</reference>
<evidence type="ECO:0000313" key="15">
    <source>
        <dbReference type="Proteomes" id="UP000283672"/>
    </source>
</evidence>
<dbReference type="NCBIfam" id="TIGR01484">
    <property type="entry name" value="HAD-SF-IIB"/>
    <property type="match status" value="1"/>
</dbReference>
<dbReference type="NCBIfam" id="TIGR00099">
    <property type="entry name" value="Cof-subfamily"/>
    <property type="match status" value="1"/>
</dbReference>
<dbReference type="Proteomes" id="UP000421408">
    <property type="component" value="Unassembled WGS sequence"/>
</dbReference>
<dbReference type="Proteomes" id="UP000261245">
    <property type="component" value="Unassembled WGS sequence"/>
</dbReference>
<accession>A0A3E5AGV1</accession>
<dbReference type="EMBL" id="QROP01000043">
    <property type="protein sequence ID" value="RHL34596.1"/>
    <property type="molecule type" value="Genomic_DNA"/>
</dbReference>
<dbReference type="SFLD" id="SFLDG01144">
    <property type="entry name" value="C2.B.4:_PGP_Like"/>
    <property type="match status" value="1"/>
</dbReference>
<dbReference type="Proteomes" id="UP000261187">
    <property type="component" value="Unassembled WGS sequence"/>
</dbReference>
<dbReference type="GO" id="GO:0016791">
    <property type="term" value="F:phosphatase activity"/>
    <property type="evidence" value="ECO:0007669"/>
    <property type="project" value="TreeGrafter"/>
</dbReference>
<dbReference type="PANTHER" id="PTHR10000:SF8">
    <property type="entry name" value="HAD SUPERFAMILY HYDROLASE-LIKE, TYPE 3"/>
    <property type="match status" value="1"/>
</dbReference>
<dbReference type="EMBL" id="QSAV01000005">
    <property type="protein sequence ID" value="RGW81983.1"/>
    <property type="molecule type" value="Genomic_DNA"/>
</dbReference>
<organism evidence="2 21">
    <name type="scientific">Segatella copri</name>
    <dbReference type="NCBI Taxonomy" id="165179"/>
    <lineage>
        <taxon>Bacteria</taxon>
        <taxon>Pseudomonadati</taxon>
        <taxon>Bacteroidota</taxon>
        <taxon>Bacteroidia</taxon>
        <taxon>Bacteroidales</taxon>
        <taxon>Prevotellaceae</taxon>
        <taxon>Segatella</taxon>
    </lineage>
</organism>
<evidence type="ECO:0000313" key="19">
    <source>
        <dbReference type="Proteomes" id="UP000285776"/>
    </source>
</evidence>
<dbReference type="PANTHER" id="PTHR10000">
    <property type="entry name" value="PHOSPHOSERINE PHOSPHATASE"/>
    <property type="match status" value="1"/>
</dbReference>
<evidence type="ECO:0000313" key="10">
    <source>
        <dbReference type="EMBL" id="RGW81983.1"/>
    </source>
</evidence>
<dbReference type="Proteomes" id="UP000284548">
    <property type="component" value="Unassembled WGS sequence"/>
</dbReference>
<sequence length="274" mass="30358">MNHLPYRAIALDLDGTLTNHDKVVTPKTREALLQAEAEGVVIILASGRPTYGIEPVAECLELDKRGGYILSYNGGNIVNAKTGEKLFAQFLPDEVIPILYRYAKEKNHALLGYAGNEIITEMPDDQYVKEESRINKMNIRKVENLFEALEPHPTKLLMTGDPADMLKAENELSEILGDRMDIFRSAPFFLELVPKGIDKAKSLLRLLSKINLTPADMIAFGDGYNDLSMLKLAGMGVAMQNAAPEVRAEADYITLSNEEDGVAAALEHFCKKDF</sequence>
<evidence type="ECO:0000313" key="8">
    <source>
        <dbReference type="EMBL" id="RGW42430.1"/>
    </source>
</evidence>
<comment type="caution">
    <text evidence="2">The sequence shown here is derived from an EMBL/GenBank/DDBJ whole genome shotgun (WGS) entry which is preliminary data.</text>
</comment>
<evidence type="ECO:0000313" key="5">
    <source>
        <dbReference type="EMBL" id="RGL64163.1"/>
    </source>
</evidence>
<dbReference type="GO" id="GO:0000287">
    <property type="term" value="F:magnesium ion binding"/>
    <property type="evidence" value="ECO:0007669"/>
    <property type="project" value="TreeGrafter"/>
</dbReference>
<dbReference type="Gene3D" id="3.30.1240.10">
    <property type="match status" value="1"/>
</dbReference>
<dbReference type="SFLD" id="SFLDG01140">
    <property type="entry name" value="C2.B:_Phosphomannomutase_and_P"/>
    <property type="match status" value="1"/>
</dbReference>
<dbReference type="InterPro" id="IPR036412">
    <property type="entry name" value="HAD-like_sf"/>
</dbReference>
<dbReference type="Proteomes" id="UP000285236">
    <property type="component" value="Unassembled WGS sequence"/>
</dbReference>
<dbReference type="AlphaFoldDB" id="A0A3E5AGV1"/>
<evidence type="ECO:0000313" key="16">
    <source>
        <dbReference type="Proteomes" id="UP000283785"/>
    </source>
</evidence>
<evidence type="ECO:0000313" key="4">
    <source>
        <dbReference type="EMBL" id="MQN83052.1"/>
    </source>
</evidence>
<dbReference type="Proteomes" id="UP000423156">
    <property type="component" value="Unassembled WGS sequence"/>
</dbReference>
<gene>
    <name evidence="12" type="ORF">DW026_12675</name>
    <name evidence="11" type="ORF">DW192_02920</name>
    <name evidence="10" type="ORF">DWV53_02475</name>
    <name evidence="9" type="ORF">DWV60_15430</name>
    <name evidence="8" type="ORF">DWV76_09360</name>
    <name evidence="7" type="ORF">DWW35_13705</name>
    <name evidence="6" type="ORF">DXB80_03375</name>
    <name evidence="5" type="ORF">DXC61_01035</name>
    <name evidence="3" type="ORF">F7D71_01360</name>
    <name evidence="4" type="ORF">F7D74_03375</name>
    <name evidence="2" type="ORF">F7D97_12325</name>
    <name evidence="1" type="ORF">ONT23_11825</name>
</gene>
<dbReference type="EMBL" id="VZCC01000014">
    <property type="protein sequence ID" value="MQN83052.1"/>
    <property type="molecule type" value="Genomic_DNA"/>
</dbReference>
<evidence type="ECO:0000313" key="2">
    <source>
        <dbReference type="EMBL" id="MQN10687.1"/>
    </source>
</evidence>
<evidence type="ECO:0000313" key="17">
    <source>
        <dbReference type="Proteomes" id="UP000284548"/>
    </source>
</evidence>